<keyword evidence="2" id="KW-1185">Reference proteome</keyword>
<organism evidence="1 2">
    <name type="scientific">Platanthera zijinensis</name>
    <dbReference type="NCBI Taxonomy" id="2320716"/>
    <lineage>
        <taxon>Eukaryota</taxon>
        <taxon>Viridiplantae</taxon>
        <taxon>Streptophyta</taxon>
        <taxon>Embryophyta</taxon>
        <taxon>Tracheophyta</taxon>
        <taxon>Spermatophyta</taxon>
        <taxon>Magnoliopsida</taxon>
        <taxon>Liliopsida</taxon>
        <taxon>Asparagales</taxon>
        <taxon>Orchidaceae</taxon>
        <taxon>Orchidoideae</taxon>
        <taxon>Orchideae</taxon>
        <taxon>Orchidinae</taxon>
        <taxon>Platanthera</taxon>
    </lineage>
</organism>
<proteinExistence type="predicted"/>
<dbReference type="SUPFAM" id="SSF56672">
    <property type="entry name" value="DNA/RNA polymerases"/>
    <property type="match status" value="1"/>
</dbReference>
<dbReference type="Gene3D" id="3.30.70.270">
    <property type="match status" value="2"/>
</dbReference>
<dbReference type="Gene3D" id="1.10.340.70">
    <property type="match status" value="1"/>
</dbReference>
<sequence>MQLSAEPHPHPYRVHWVDKLAIQVFQRSLVPIRLAFLEDKVWCDVISMDVAHALLGRPWLYDRDATCYDRSNTRVFFDKGRKITLTPTQPRDSTKGQVESSISVGSARPLHIPRKGDFLRESLDSRVMFVVAATLASDATTDFESVDPDIRRLLAEYTDIMPEELPDEIPPMMDIQHTIDLVPGASLPNLPHYLLNPTEHAELKQQVDDLLQKNFIRESLSPCAVPTLLTPKKDGSWRMCIDSRDINKITVKYRFLIPRLDDLLDEMVGAQIFTKIDPRSEYHQIRGISSRISVSQLTPIGSNRRECPGPANIHEAWSFHGLTTFYRSFVLGFSSIMIPITSCLRKGDFAWTTATTKAFEEVKERLSTAPVLRIPDFSKALRGSFSCLLHFVLYSDHQALRYLNSQKKLGHPHAKWVQFMQEYHYALNHRAGVENKSADALSRQVTILHTMSVRVEGFERVRHDYPECPDFGDIYSALSRDPLELREGFIISDGYLFYESRLCVPQTSLQEFLIWELHVGGEAGHFGRDKTIALVDDHFF</sequence>
<comment type="caution">
    <text evidence="1">The sequence shown here is derived from an EMBL/GenBank/DDBJ whole genome shotgun (WGS) entry which is preliminary data.</text>
</comment>
<evidence type="ECO:0008006" key="3">
    <source>
        <dbReference type="Google" id="ProtNLM"/>
    </source>
</evidence>
<reference evidence="1 2" key="1">
    <citation type="journal article" date="2022" name="Nat. Plants">
        <title>Genomes of leafy and leafless Platanthera orchids illuminate the evolution of mycoheterotrophy.</title>
        <authorList>
            <person name="Li M.H."/>
            <person name="Liu K.W."/>
            <person name="Li Z."/>
            <person name="Lu H.C."/>
            <person name="Ye Q.L."/>
            <person name="Zhang D."/>
            <person name="Wang J.Y."/>
            <person name="Li Y.F."/>
            <person name="Zhong Z.M."/>
            <person name="Liu X."/>
            <person name="Yu X."/>
            <person name="Liu D.K."/>
            <person name="Tu X.D."/>
            <person name="Liu B."/>
            <person name="Hao Y."/>
            <person name="Liao X.Y."/>
            <person name="Jiang Y.T."/>
            <person name="Sun W.H."/>
            <person name="Chen J."/>
            <person name="Chen Y.Q."/>
            <person name="Ai Y."/>
            <person name="Zhai J.W."/>
            <person name="Wu S.S."/>
            <person name="Zhou Z."/>
            <person name="Hsiao Y.Y."/>
            <person name="Wu W.L."/>
            <person name="Chen Y.Y."/>
            <person name="Lin Y.F."/>
            <person name="Hsu J.L."/>
            <person name="Li C.Y."/>
            <person name="Wang Z.W."/>
            <person name="Zhao X."/>
            <person name="Zhong W.Y."/>
            <person name="Ma X.K."/>
            <person name="Ma L."/>
            <person name="Huang J."/>
            <person name="Chen G.Z."/>
            <person name="Huang M.Z."/>
            <person name="Huang L."/>
            <person name="Peng D.H."/>
            <person name="Luo Y.B."/>
            <person name="Zou S.Q."/>
            <person name="Chen S.P."/>
            <person name="Lan S."/>
            <person name="Tsai W.C."/>
            <person name="Van de Peer Y."/>
            <person name="Liu Z.J."/>
        </authorList>
    </citation>
    <scope>NUCLEOTIDE SEQUENCE [LARGE SCALE GENOMIC DNA]</scope>
    <source>
        <strain evidence="1">Lor287</strain>
    </source>
</reference>
<dbReference type="AlphaFoldDB" id="A0AAP0FZS0"/>
<dbReference type="Proteomes" id="UP001418222">
    <property type="component" value="Unassembled WGS sequence"/>
</dbReference>
<name>A0AAP0FZS0_9ASPA</name>
<dbReference type="PANTHER" id="PTHR35046">
    <property type="entry name" value="ZINC KNUCKLE (CCHC-TYPE) FAMILY PROTEIN"/>
    <property type="match status" value="1"/>
</dbReference>
<protein>
    <recommendedName>
        <fullName evidence="3">Reverse transcriptase RNase H-like domain-containing protein</fullName>
    </recommendedName>
</protein>
<dbReference type="CDD" id="cd01647">
    <property type="entry name" value="RT_LTR"/>
    <property type="match status" value="1"/>
</dbReference>
<dbReference type="PANTHER" id="PTHR35046:SF9">
    <property type="entry name" value="RNA-DIRECTED DNA POLYMERASE"/>
    <property type="match status" value="1"/>
</dbReference>
<evidence type="ECO:0000313" key="2">
    <source>
        <dbReference type="Proteomes" id="UP001418222"/>
    </source>
</evidence>
<evidence type="ECO:0000313" key="1">
    <source>
        <dbReference type="EMBL" id="KAK8928243.1"/>
    </source>
</evidence>
<dbReference type="InterPro" id="IPR043128">
    <property type="entry name" value="Rev_trsase/Diguanyl_cyclase"/>
</dbReference>
<dbReference type="EMBL" id="JBBWWQ010000015">
    <property type="protein sequence ID" value="KAK8928243.1"/>
    <property type="molecule type" value="Genomic_DNA"/>
</dbReference>
<gene>
    <name evidence="1" type="ORF">KSP39_PZI017395</name>
</gene>
<dbReference type="Gene3D" id="3.10.10.10">
    <property type="entry name" value="HIV Type 1 Reverse Transcriptase, subunit A, domain 1"/>
    <property type="match status" value="1"/>
</dbReference>
<accession>A0AAP0FZS0</accession>
<dbReference type="InterPro" id="IPR043502">
    <property type="entry name" value="DNA/RNA_pol_sf"/>
</dbReference>